<dbReference type="InterPro" id="IPR046345">
    <property type="entry name" value="TraB_PrgY-like"/>
</dbReference>
<accession>A0A7R9WH47</accession>
<dbReference type="EMBL" id="HBED01045559">
    <property type="protein sequence ID" value="CAD8324514.1"/>
    <property type="molecule type" value="Transcribed_RNA"/>
</dbReference>
<organism evidence="1">
    <name type="scientific">Pseudictyota dubia</name>
    <dbReference type="NCBI Taxonomy" id="2749911"/>
    <lineage>
        <taxon>Eukaryota</taxon>
        <taxon>Sar</taxon>
        <taxon>Stramenopiles</taxon>
        <taxon>Ochrophyta</taxon>
        <taxon>Bacillariophyta</taxon>
        <taxon>Mediophyceae</taxon>
        <taxon>Biddulphiophycidae</taxon>
        <taxon>Eupodiscales</taxon>
        <taxon>Odontellaceae</taxon>
        <taxon>Pseudictyota</taxon>
    </lineage>
</organism>
<evidence type="ECO:0008006" key="2">
    <source>
        <dbReference type="Google" id="ProtNLM"/>
    </source>
</evidence>
<proteinExistence type="predicted"/>
<dbReference type="AlphaFoldDB" id="A0A7R9WH47"/>
<protein>
    <recommendedName>
        <fullName evidence="2">TraB family protein</fullName>
    </recommendedName>
</protein>
<dbReference type="Pfam" id="PF01963">
    <property type="entry name" value="TraB_PrgY_gumN"/>
    <property type="match status" value="1"/>
</dbReference>
<reference evidence="1" key="1">
    <citation type="submission" date="2021-01" db="EMBL/GenBank/DDBJ databases">
        <authorList>
            <person name="Corre E."/>
            <person name="Pelletier E."/>
            <person name="Niang G."/>
            <person name="Scheremetjew M."/>
            <person name="Finn R."/>
            <person name="Kale V."/>
            <person name="Holt S."/>
            <person name="Cochrane G."/>
            <person name="Meng A."/>
            <person name="Brown T."/>
            <person name="Cohen L."/>
        </authorList>
    </citation>
    <scope>NUCLEOTIDE SEQUENCE</scope>
    <source>
        <strain evidence="1">CCMP147</strain>
    </source>
</reference>
<dbReference type="PANTHER" id="PTHR21530:SF7">
    <property type="entry name" value="TRAB DOMAIN-CONTAINING PROTEIN"/>
    <property type="match status" value="1"/>
</dbReference>
<gene>
    <name evidence="1" type="ORF">TDUB1175_LOCUS22934</name>
</gene>
<sequence>MRSSMEGDSTKMTKDQLTTYVETVKARENVRAIMSQLKLYAPELYQAMVAERDEYMARGLDSLDKFGTTVAVMGIAHLDGVEGSLREKGWEPVSIPCPAK</sequence>
<name>A0A7R9WH47_9STRA</name>
<dbReference type="PANTHER" id="PTHR21530">
    <property type="entry name" value="PHEROMONE SHUTDOWN PROTEIN"/>
    <property type="match status" value="1"/>
</dbReference>
<dbReference type="InterPro" id="IPR002816">
    <property type="entry name" value="TraB/PrgY/GumN_fam"/>
</dbReference>
<evidence type="ECO:0000313" key="1">
    <source>
        <dbReference type="EMBL" id="CAD8324514.1"/>
    </source>
</evidence>